<keyword evidence="1" id="KW-1133">Transmembrane helix</keyword>
<feature type="transmembrane region" description="Helical" evidence="1">
    <location>
        <begin position="211"/>
        <end position="229"/>
    </location>
</feature>
<evidence type="ECO:0000256" key="1">
    <source>
        <dbReference type="SAM" id="Phobius"/>
    </source>
</evidence>
<sequence length="314" mass="36219">MKDFRRKQVLMLRILIPLIALIYFVPAISPYYIAGSDDARILQNSKVLAEFERYKNAYEKRPSELSPELKTWVNITSFVDYKVEFDLTKDRLDDQISAFRAELRYDKVIVSIILSLVIYAIFLVLTKDMGVDGYRVRAKERKIQNEDLGVFDSDIKDCMTAVEQMRNSSIVLLFSGLSLALIGVAVFYNTIPEVHALTTDKITGPYLTMSIIRPVGILVFIESIAWFLLRQYRNSMEDYKQLYRIQLKRRNYKLSYELTSEGSGKHEQLINSLLAEDFSGVYDASKTNEFVEAKKVREDANTLEKLNPLLKSAK</sequence>
<feature type="transmembrane region" description="Helical" evidence="1">
    <location>
        <begin position="108"/>
        <end position="125"/>
    </location>
</feature>
<evidence type="ECO:0000313" key="2">
    <source>
        <dbReference type="EMBL" id="MEZ8092405.1"/>
    </source>
</evidence>
<feature type="transmembrane region" description="Helical" evidence="1">
    <location>
        <begin position="170"/>
        <end position="191"/>
    </location>
</feature>
<dbReference type="Proteomes" id="UP001569177">
    <property type="component" value="Unassembled WGS sequence"/>
</dbReference>
<dbReference type="EMBL" id="JBGOOJ010000046">
    <property type="protein sequence ID" value="MEZ8092405.1"/>
    <property type="molecule type" value="Genomic_DNA"/>
</dbReference>
<keyword evidence="3" id="KW-1185">Reference proteome</keyword>
<accession>A0ABV4LKN8</accession>
<dbReference type="RefSeq" id="WP_017058494.1">
    <property type="nucleotide sequence ID" value="NZ_JBGOOJ010000046.1"/>
</dbReference>
<evidence type="ECO:0000313" key="3">
    <source>
        <dbReference type="Proteomes" id="UP001569177"/>
    </source>
</evidence>
<protein>
    <submittedName>
        <fullName evidence="2">Uncharacterized protein</fullName>
    </submittedName>
</protein>
<proteinExistence type="predicted"/>
<gene>
    <name evidence="2" type="ORF">ACED24_20300</name>
</gene>
<reference evidence="2 3" key="1">
    <citation type="submission" date="2024-06" db="EMBL/GenBank/DDBJ databases">
        <authorList>
            <person name="Steensen K."/>
            <person name="Seneca J."/>
            <person name="Bartlau N."/>
            <person name="Yu A.X."/>
            <person name="Polz M.F."/>
        </authorList>
    </citation>
    <scope>NUCLEOTIDE SEQUENCE [LARGE SCALE GENOMIC DNA]</scope>
    <source>
        <strain evidence="2 3">5S240</strain>
    </source>
</reference>
<feature type="transmembrane region" description="Helical" evidence="1">
    <location>
        <begin position="12"/>
        <end position="33"/>
    </location>
</feature>
<keyword evidence="1" id="KW-0472">Membrane</keyword>
<name>A0ABV4LKN8_9VIBR</name>
<keyword evidence="1" id="KW-0812">Transmembrane</keyword>
<comment type="caution">
    <text evidence="2">The sequence shown here is derived from an EMBL/GenBank/DDBJ whole genome shotgun (WGS) entry which is preliminary data.</text>
</comment>
<organism evidence="2 3">
    <name type="scientific">Vibrio kanaloae</name>
    <dbReference type="NCBI Taxonomy" id="170673"/>
    <lineage>
        <taxon>Bacteria</taxon>
        <taxon>Pseudomonadati</taxon>
        <taxon>Pseudomonadota</taxon>
        <taxon>Gammaproteobacteria</taxon>
        <taxon>Vibrionales</taxon>
        <taxon>Vibrionaceae</taxon>
        <taxon>Vibrio</taxon>
    </lineage>
</organism>